<keyword evidence="4" id="KW-1185">Reference proteome</keyword>
<evidence type="ECO:0000313" key="3">
    <source>
        <dbReference type="EMBL" id="VTJ88447.1"/>
    </source>
</evidence>
<name>A0A5E4D2Q3_MARMO</name>
<evidence type="ECO:0000256" key="1">
    <source>
        <dbReference type="SAM" id="MobiDB-lite"/>
    </source>
</evidence>
<sequence>MASSESSAETSSLSQASEPTSALHQQIRDSGITIAVFEIGPHPSSCWGSLPSLKQDSRKVTGPEAEQKFEKFLREIGDILNRVTGFEEKITETKEPLEETIISEDVLELQEKVRRFSKTNKKLLKKLLINSIPEKKRNAKKQEVDCENQTTKNKVQVSEKDLANCSEEKGVLNETQPSDEEGKYGSPHVQEENIKLLKNMEQLLQEAEHWSKQHTELHGLIQSYQKSQTDRKESLKNKQASSQMKPNNEVSIKNELEEQVRKLNKDTYSLHLVAALLDNECQILQKRVELLKKLHLHQKETPVEKLNHINPEHSKKKWKTSEAEQVEIDKENTQEMRGTLQKKIGISKSLDICLTKKARNNQLNNHIARGLIRKKRPCSSLQ</sequence>
<dbReference type="PANTHER" id="PTHR47889">
    <property type="entry name" value="SPERMATOGENIC LEUCINE ZIPPER PROTEIN 1"/>
    <property type="match status" value="1"/>
</dbReference>
<proteinExistence type="predicted"/>
<dbReference type="GO" id="GO:0005634">
    <property type="term" value="C:nucleus"/>
    <property type="evidence" value="ECO:0007669"/>
    <property type="project" value="TreeGrafter"/>
</dbReference>
<feature type="region of interest" description="Disordered" evidence="1">
    <location>
        <begin position="1"/>
        <end position="25"/>
    </location>
</feature>
<feature type="compositionally biased region" description="Low complexity" evidence="1">
    <location>
        <begin position="1"/>
        <end position="18"/>
    </location>
</feature>
<evidence type="ECO:0000313" key="4">
    <source>
        <dbReference type="Proteomes" id="UP000335636"/>
    </source>
</evidence>
<evidence type="ECO:0000313" key="2">
    <source>
        <dbReference type="EMBL" id="KAF7468028.1"/>
    </source>
</evidence>
<dbReference type="Proteomes" id="UP000662637">
    <property type="component" value="Unassembled WGS sequence"/>
</dbReference>
<reference evidence="3 4" key="1">
    <citation type="submission" date="2019-04" db="EMBL/GenBank/DDBJ databases">
        <authorList>
            <person name="Alioto T."/>
            <person name="Alioto T."/>
        </authorList>
    </citation>
    <scope>NUCLEOTIDE SEQUENCE [LARGE SCALE GENOMIC DNA]</scope>
</reference>
<dbReference type="InterPro" id="IPR042961">
    <property type="entry name" value="Spz1"/>
</dbReference>
<dbReference type="Proteomes" id="UP000335636">
    <property type="component" value="Unassembled WGS sequence"/>
</dbReference>
<dbReference type="EMBL" id="CABDUW010002954">
    <property type="protein sequence ID" value="VTJ88447.1"/>
    <property type="molecule type" value="Genomic_DNA"/>
</dbReference>
<dbReference type="AlphaFoldDB" id="A0A5E4D2Q3"/>
<dbReference type="PANTHER" id="PTHR47889:SF1">
    <property type="entry name" value="SPERMATOGENIC LEUCINE ZIPPER PROTEIN 1"/>
    <property type="match status" value="1"/>
</dbReference>
<protein>
    <recommendedName>
        <fullName evidence="5">Spermatogenic leucine zipper protein 1</fullName>
    </recommendedName>
</protein>
<dbReference type="GO" id="GO:0003700">
    <property type="term" value="F:DNA-binding transcription factor activity"/>
    <property type="evidence" value="ECO:0007669"/>
    <property type="project" value="InterPro"/>
</dbReference>
<evidence type="ECO:0008006" key="5">
    <source>
        <dbReference type="Google" id="ProtNLM"/>
    </source>
</evidence>
<feature type="compositionally biased region" description="Polar residues" evidence="1">
    <location>
        <begin position="237"/>
        <end position="249"/>
    </location>
</feature>
<feature type="region of interest" description="Disordered" evidence="1">
    <location>
        <begin position="225"/>
        <end position="249"/>
    </location>
</feature>
<accession>A0A5E4D2Q3</accession>
<reference evidence="2" key="2">
    <citation type="submission" date="2020-08" db="EMBL/GenBank/DDBJ databases">
        <authorList>
            <person name="Shumante A."/>
            <person name="Zimin A.V."/>
            <person name="Puiu D."/>
            <person name="Salzberg S.L."/>
        </authorList>
    </citation>
    <scope>NUCLEOTIDE SEQUENCE</scope>
    <source>
        <strain evidence="2">WC2-LM</strain>
        <tissue evidence="2">Liver</tissue>
    </source>
</reference>
<organism evidence="3 4">
    <name type="scientific">Marmota monax</name>
    <name type="common">Woodchuck</name>
    <dbReference type="NCBI Taxonomy" id="9995"/>
    <lineage>
        <taxon>Eukaryota</taxon>
        <taxon>Metazoa</taxon>
        <taxon>Chordata</taxon>
        <taxon>Craniata</taxon>
        <taxon>Vertebrata</taxon>
        <taxon>Euteleostomi</taxon>
        <taxon>Mammalia</taxon>
        <taxon>Eutheria</taxon>
        <taxon>Euarchontoglires</taxon>
        <taxon>Glires</taxon>
        <taxon>Rodentia</taxon>
        <taxon>Sciuromorpha</taxon>
        <taxon>Sciuridae</taxon>
        <taxon>Xerinae</taxon>
        <taxon>Marmotini</taxon>
        <taxon>Marmota</taxon>
    </lineage>
</organism>
<dbReference type="EMBL" id="WJEC01007786">
    <property type="protein sequence ID" value="KAF7468028.1"/>
    <property type="molecule type" value="Genomic_DNA"/>
</dbReference>
<gene>
    <name evidence="2" type="ORF">GHT09_000130</name>
    <name evidence="3" type="ORF">MONAX_5E033807</name>
</gene>